<organism evidence="1 2">
    <name type="scientific">Polluticaenibacter yanchengensis</name>
    <dbReference type="NCBI Taxonomy" id="3014562"/>
    <lineage>
        <taxon>Bacteria</taxon>
        <taxon>Pseudomonadati</taxon>
        <taxon>Bacteroidota</taxon>
        <taxon>Chitinophagia</taxon>
        <taxon>Chitinophagales</taxon>
        <taxon>Chitinophagaceae</taxon>
        <taxon>Polluticaenibacter</taxon>
    </lineage>
</organism>
<dbReference type="EMBL" id="JAQGEF010000007">
    <property type="protein sequence ID" value="MDA3614746.1"/>
    <property type="molecule type" value="Genomic_DNA"/>
</dbReference>
<keyword evidence="2" id="KW-1185">Reference proteome</keyword>
<evidence type="ECO:0000313" key="2">
    <source>
        <dbReference type="Proteomes" id="UP001210231"/>
    </source>
</evidence>
<protein>
    <recommendedName>
        <fullName evidence="3">Transcriptional regulator</fullName>
    </recommendedName>
</protein>
<accession>A0ABT4UIV8</accession>
<evidence type="ECO:0000313" key="1">
    <source>
        <dbReference type="EMBL" id="MDA3614746.1"/>
    </source>
</evidence>
<gene>
    <name evidence="1" type="ORF">O3P16_07995</name>
</gene>
<dbReference type="Proteomes" id="UP001210231">
    <property type="component" value="Unassembled WGS sequence"/>
</dbReference>
<dbReference type="RefSeq" id="WP_407031070.1">
    <property type="nucleotide sequence ID" value="NZ_JAQGEF010000007.1"/>
</dbReference>
<reference evidence="1 2" key="1">
    <citation type="submission" date="2022-12" db="EMBL/GenBank/DDBJ databases">
        <title>Chitinophagaceae gen. sp. nov., a new member of the family Chitinophagaceae, isolated from soil in a chemical factory.</title>
        <authorList>
            <person name="Ke Z."/>
        </authorList>
    </citation>
    <scope>NUCLEOTIDE SEQUENCE [LARGE SCALE GENOMIC DNA]</scope>
    <source>
        <strain evidence="1 2">LY-5</strain>
    </source>
</reference>
<name>A0ABT4UIV8_9BACT</name>
<comment type="caution">
    <text evidence="1">The sequence shown here is derived from an EMBL/GenBank/DDBJ whole genome shotgun (WGS) entry which is preliminary data.</text>
</comment>
<sequence>MTTTTIKRGKQLFYSYAITTFIKNNNFSATGIEGSLGLPKYSISKCLSTADMIGSKHIFKIVCHLANLGLEVDNCRLEFDGKNLIFKKIKSMVKTGENEFTIVESHFKAKDYEDLPYNPLN</sequence>
<proteinExistence type="predicted"/>
<evidence type="ECO:0008006" key="3">
    <source>
        <dbReference type="Google" id="ProtNLM"/>
    </source>
</evidence>